<reference evidence="1 2" key="1">
    <citation type="submission" date="2022-09" db="EMBL/GenBank/DDBJ databases">
        <title>Interaction between co-microsymbionts with complementary sets of symbiotic genes in legume-rhizobium systems.</title>
        <authorList>
            <person name="Safronova V."/>
            <person name="Sazanova A."/>
            <person name="Afonin A."/>
            <person name="Chirak E."/>
        </authorList>
    </citation>
    <scope>NUCLEOTIDE SEQUENCE [LARGE SCALE GENOMIC DNA]</scope>
    <source>
        <strain evidence="1 2">A18/4-1</strain>
    </source>
</reference>
<dbReference type="Proteomes" id="UP001061862">
    <property type="component" value="Chromosome"/>
</dbReference>
<dbReference type="RefSeq" id="WP_113120101.1">
    <property type="nucleotide sequence ID" value="NZ_CP104965.1"/>
</dbReference>
<dbReference type="EMBL" id="CP104965">
    <property type="protein sequence ID" value="UXN72011.1"/>
    <property type="molecule type" value="Genomic_DNA"/>
</dbReference>
<proteinExistence type="predicted"/>
<organism evidence="1 2">
    <name type="scientific">Devosia neptuniae</name>
    <dbReference type="NCBI Taxonomy" id="191302"/>
    <lineage>
        <taxon>Bacteria</taxon>
        <taxon>Pseudomonadati</taxon>
        <taxon>Pseudomonadota</taxon>
        <taxon>Alphaproteobacteria</taxon>
        <taxon>Hyphomicrobiales</taxon>
        <taxon>Devosiaceae</taxon>
        <taxon>Devosia</taxon>
    </lineage>
</organism>
<keyword evidence="2" id="KW-1185">Reference proteome</keyword>
<protein>
    <submittedName>
        <fullName evidence="1">Uncharacterized protein</fullName>
    </submittedName>
</protein>
<sequence>MQRFRQIAKGEDAPDAVTIGIERDAAGAILAAVWWPSRGDVDADEVTYHSVAEAFDAAQAAKDLHGFAEIVVTLQSDDLWRPEWGELQPAGAALSEDEVFELARATEASRDA</sequence>
<evidence type="ECO:0000313" key="2">
    <source>
        <dbReference type="Proteomes" id="UP001061862"/>
    </source>
</evidence>
<name>A0ABY6CLU6_9HYPH</name>
<gene>
    <name evidence="1" type="ORF">N8A98_12870</name>
</gene>
<evidence type="ECO:0000313" key="1">
    <source>
        <dbReference type="EMBL" id="UXN72011.1"/>
    </source>
</evidence>
<accession>A0ABY6CLU6</accession>